<sequence length="252" mass="28180">MANRSCSKPRRIVGTRLHGIDTTNRPDPSRMRTWCDRALDYADAILIAADNSRYSSLCEKLCDYQSRVTVLRVEPWLGFTHPLNTLVEKALFDGALELVLQSSEVWVDQCSIEFLSRHLEKDTLVVGAKISDIHANAAGKVPLTGLTSPWNTIALWNLGKLAKTGFLTVSGGLLDDVPGGMEEVVTISLLQHIDPRNCLAKVLPVPYLHWVVDHMDAGRKRLHEAKIKSKYRRAEQQLKYSGIPRGNVIIFP</sequence>
<proteinExistence type="predicted"/>
<dbReference type="InterPro" id="IPR029044">
    <property type="entry name" value="Nucleotide-diphossugar_trans"/>
</dbReference>
<accession>A0A450T4Q1</accession>
<organism evidence="1">
    <name type="scientific">Candidatus Kentrum sp. FW</name>
    <dbReference type="NCBI Taxonomy" id="2126338"/>
    <lineage>
        <taxon>Bacteria</taxon>
        <taxon>Pseudomonadati</taxon>
        <taxon>Pseudomonadota</taxon>
        <taxon>Gammaproteobacteria</taxon>
        <taxon>Candidatus Kentrum</taxon>
    </lineage>
</organism>
<evidence type="ECO:0000313" key="1">
    <source>
        <dbReference type="EMBL" id="VFJ61362.1"/>
    </source>
</evidence>
<name>A0A450T4Q1_9GAMM</name>
<dbReference type="SUPFAM" id="SSF53448">
    <property type="entry name" value="Nucleotide-diphospho-sugar transferases"/>
    <property type="match status" value="1"/>
</dbReference>
<dbReference type="AlphaFoldDB" id="A0A450T4Q1"/>
<reference evidence="1" key="1">
    <citation type="submission" date="2019-02" db="EMBL/GenBank/DDBJ databases">
        <authorList>
            <person name="Gruber-Vodicka R. H."/>
            <person name="Seah K. B. B."/>
        </authorList>
    </citation>
    <scope>NUCLEOTIDE SEQUENCE</scope>
    <source>
        <strain evidence="1">BECK_BZ131</strain>
    </source>
</reference>
<dbReference type="EMBL" id="CAADFE010000001">
    <property type="protein sequence ID" value="VFJ61362.1"/>
    <property type="molecule type" value="Genomic_DNA"/>
</dbReference>
<protein>
    <submittedName>
        <fullName evidence="1">Uncharacterized protein</fullName>
    </submittedName>
</protein>
<gene>
    <name evidence="1" type="ORF">BECKFW1821C_GA0114237_100153</name>
</gene>